<dbReference type="Proteomes" id="UP000692954">
    <property type="component" value="Unassembled WGS sequence"/>
</dbReference>
<evidence type="ECO:0000313" key="1">
    <source>
        <dbReference type="EMBL" id="CAD8121199.1"/>
    </source>
</evidence>
<name>A0A8S1R0L2_9CILI</name>
<evidence type="ECO:0000313" key="2">
    <source>
        <dbReference type="Proteomes" id="UP000692954"/>
    </source>
</evidence>
<keyword evidence="2" id="KW-1185">Reference proteome</keyword>
<reference evidence="1" key="1">
    <citation type="submission" date="2021-01" db="EMBL/GenBank/DDBJ databases">
        <authorList>
            <consortium name="Genoscope - CEA"/>
            <person name="William W."/>
        </authorList>
    </citation>
    <scope>NUCLEOTIDE SEQUENCE</scope>
</reference>
<accession>A0A8S1R0L2</accession>
<gene>
    <name evidence="1" type="ORF">PSON_ATCC_30995.1.T1300129</name>
</gene>
<comment type="caution">
    <text evidence="1">The sequence shown here is derived from an EMBL/GenBank/DDBJ whole genome shotgun (WGS) entry which is preliminary data.</text>
</comment>
<proteinExistence type="predicted"/>
<dbReference type="EMBL" id="CAJJDN010000130">
    <property type="protein sequence ID" value="CAD8121199.1"/>
    <property type="molecule type" value="Genomic_DNA"/>
</dbReference>
<sequence length="110" mass="13305">MRKEKILDNLQFISYIHFITIQLQTRGNINHYQQKISDVIKKLPKSPMFQEKSKIIPIAKKITAQKLMKRKQKIQQRKQQRIRASQIFKNFQNYSLVQMKNIFNVVQREC</sequence>
<dbReference type="AlphaFoldDB" id="A0A8S1R0L2"/>
<protein>
    <submittedName>
        <fullName evidence="1">Uncharacterized protein</fullName>
    </submittedName>
</protein>
<organism evidence="1 2">
    <name type="scientific">Paramecium sonneborni</name>
    <dbReference type="NCBI Taxonomy" id="65129"/>
    <lineage>
        <taxon>Eukaryota</taxon>
        <taxon>Sar</taxon>
        <taxon>Alveolata</taxon>
        <taxon>Ciliophora</taxon>
        <taxon>Intramacronucleata</taxon>
        <taxon>Oligohymenophorea</taxon>
        <taxon>Peniculida</taxon>
        <taxon>Parameciidae</taxon>
        <taxon>Paramecium</taxon>
    </lineage>
</organism>